<dbReference type="PANTHER" id="PTHR15566">
    <property type="entry name" value="POM121-LIKE"/>
    <property type="match status" value="1"/>
</dbReference>
<proteinExistence type="predicted"/>
<evidence type="ECO:0000313" key="3">
    <source>
        <dbReference type="RefSeq" id="XP_006860844.1"/>
    </source>
</evidence>
<dbReference type="Pfam" id="PF15229">
    <property type="entry name" value="POM121"/>
    <property type="match status" value="1"/>
</dbReference>
<accession>A0A9B0TGC8</accession>
<organism evidence="2 3">
    <name type="scientific">Chrysochloris asiatica</name>
    <name type="common">Cape golden mole</name>
    <dbReference type="NCBI Taxonomy" id="185453"/>
    <lineage>
        <taxon>Eukaryota</taxon>
        <taxon>Metazoa</taxon>
        <taxon>Chordata</taxon>
        <taxon>Craniata</taxon>
        <taxon>Vertebrata</taxon>
        <taxon>Euteleostomi</taxon>
        <taxon>Mammalia</taxon>
        <taxon>Eutheria</taxon>
        <taxon>Afrotheria</taxon>
        <taxon>Chrysochloridae</taxon>
        <taxon>Chrysochlorinae</taxon>
        <taxon>Chrysochloris</taxon>
    </lineage>
</organism>
<dbReference type="RefSeq" id="XP_006860844.1">
    <property type="nucleotide sequence ID" value="XM_006860782.1"/>
</dbReference>
<sequence>MSPMKSTCPKLSQVTSGQKHKLRSCLLPSESSRPRKRKIPLLRPRRGEPLQLPAGPQPGYPVTAQDLDQEKRAALQHINLMLRGETGAYLGFSTLQPSEDHPLPAAEVGPPKTATPAPNVNQEQAVWKGKQDSLDLKNFLQCAGLATSTNLMSTSPEHQYGPTIHPCPSDTRLQWQ</sequence>
<protein>
    <submittedName>
        <fullName evidence="3">POM121-like protein 1-like</fullName>
    </submittedName>
</protein>
<dbReference type="OrthoDB" id="6510268at2759"/>
<dbReference type="PANTHER" id="PTHR15566:SF9">
    <property type="entry name" value="LOC100125913 PROTEIN"/>
    <property type="match status" value="1"/>
</dbReference>
<feature type="region of interest" description="Disordered" evidence="1">
    <location>
        <begin position="156"/>
        <end position="176"/>
    </location>
</feature>
<feature type="compositionally biased region" description="Basic residues" evidence="1">
    <location>
        <begin position="34"/>
        <end position="44"/>
    </location>
</feature>
<keyword evidence="2" id="KW-1185">Reference proteome</keyword>
<gene>
    <name evidence="3" type="primary">LOC102831582</name>
</gene>
<feature type="region of interest" description="Disordered" evidence="1">
    <location>
        <begin position="1"/>
        <end position="63"/>
    </location>
</feature>
<dbReference type="AlphaFoldDB" id="A0A9B0TGC8"/>
<reference evidence="3" key="1">
    <citation type="submission" date="2025-08" db="UniProtKB">
        <authorList>
            <consortium name="RefSeq"/>
        </authorList>
    </citation>
    <scope>IDENTIFICATION</scope>
    <source>
        <tissue evidence="3">Spleen</tissue>
    </source>
</reference>
<evidence type="ECO:0000256" key="1">
    <source>
        <dbReference type="SAM" id="MobiDB-lite"/>
    </source>
</evidence>
<name>A0A9B0TGC8_CHRAS</name>
<evidence type="ECO:0000313" key="2">
    <source>
        <dbReference type="Proteomes" id="UP000504623"/>
    </source>
</evidence>
<dbReference type="InterPro" id="IPR043220">
    <property type="entry name" value="POM121-like_prot_1"/>
</dbReference>
<dbReference type="GeneID" id="102831582"/>
<dbReference type="Proteomes" id="UP000504623">
    <property type="component" value="Unplaced"/>
</dbReference>